<organism evidence="2">
    <name type="scientific">Parachtes teruelis</name>
    <dbReference type="NCBI Taxonomy" id="1110494"/>
    <lineage>
        <taxon>Eukaryota</taxon>
        <taxon>Metazoa</taxon>
        <taxon>Ecdysozoa</taxon>
        <taxon>Arthropoda</taxon>
        <taxon>Chelicerata</taxon>
        <taxon>Arachnida</taxon>
        <taxon>Araneae</taxon>
        <taxon>Araneomorphae</taxon>
        <taxon>Haplogynae</taxon>
        <taxon>Dysderoidea</taxon>
        <taxon>Dysderidae</taxon>
        <taxon>Parachtes</taxon>
    </lineage>
</organism>
<dbReference type="AlphaFoldDB" id="A0A516IMC2"/>
<evidence type="ECO:0000256" key="1">
    <source>
        <dbReference type="SAM" id="Phobius"/>
    </source>
</evidence>
<keyword evidence="1" id="KW-0472">Membrane</keyword>
<geneLocation type="mitochondrion" evidence="2"/>
<proteinExistence type="predicted"/>
<sequence>MPQLSALPWVFFVLFSMLPLLMLVLISGMKFIFAQSGSDLEIVVIQVKW</sequence>
<dbReference type="EMBL" id="MN052921">
    <property type="protein sequence ID" value="QDP17881.1"/>
    <property type="molecule type" value="Genomic_DNA"/>
</dbReference>
<accession>A0A516IMC2</accession>
<evidence type="ECO:0000313" key="2">
    <source>
        <dbReference type="EMBL" id="QDP17881.1"/>
    </source>
</evidence>
<protein>
    <submittedName>
        <fullName evidence="2">ATP synthase F0 subunit 8</fullName>
    </submittedName>
</protein>
<keyword evidence="2" id="KW-0496">Mitochondrion</keyword>
<keyword evidence="1" id="KW-1133">Transmembrane helix</keyword>
<feature type="transmembrane region" description="Helical" evidence="1">
    <location>
        <begin position="6"/>
        <end position="26"/>
    </location>
</feature>
<name>A0A516IMC2_9ARAC</name>
<keyword evidence="1" id="KW-0812">Transmembrane</keyword>
<gene>
    <name evidence="2" type="primary">atp8</name>
</gene>
<reference evidence="2" key="1">
    <citation type="journal article" date="2019" name="BMC Genomics">
        <title>Arm-less mitochondrial tRNAs conserved for over 30 millions of years in spiders.</title>
        <authorList>
            <person name="Pons J."/>
            <person name="Bover P."/>
            <person name="Bidegaray-Batista L."/>
            <person name="Arnedo M."/>
        </authorList>
    </citation>
    <scope>NUCLEOTIDE SEQUENCE</scope>
    <source>
        <strain evidence="2">L103</strain>
    </source>
</reference>